<accession>A0ACC0EKT4</accession>
<dbReference type="EMBL" id="CM045869">
    <property type="protein sequence ID" value="KAI7954531.1"/>
    <property type="molecule type" value="Genomic_DNA"/>
</dbReference>
<organism evidence="1 2">
    <name type="scientific">Puccinia striiformis f. sp. tritici</name>
    <dbReference type="NCBI Taxonomy" id="168172"/>
    <lineage>
        <taxon>Eukaryota</taxon>
        <taxon>Fungi</taxon>
        <taxon>Dikarya</taxon>
        <taxon>Basidiomycota</taxon>
        <taxon>Pucciniomycotina</taxon>
        <taxon>Pucciniomycetes</taxon>
        <taxon>Pucciniales</taxon>
        <taxon>Pucciniaceae</taxon>
        <taxon>Puccinia</taxon>
    </lineage>
</organism>
<gene>
    <name evidence="1" type="ORF">MJO28_004931</name>
</gene>
<proteinExistence type="predicted"/>
<reference evidence="2" key="2">
    <citation type="journal article" date="2018" name="Mol. Plant Microbe Interact.">
        <title>Genome sequence resources for the wheat stripe rust pathogen (Puccinia striiformis f. sp. tritici) and the barley stripe rust pathogen (Puccinia striiformis f. sp. hordei).</title>
        <authorList>
            <person name="Xia C."/>
            <person name="Wang M."/>
            <person name="Yin C."/>
            <person name="Cornejo O.E."/>
            <person name="Hulbert S.H."/>
            <person name="Chen X."/>
        </authorList>
    </citation>
    <scope>NUCLEOTIDE SEQUENCE [LARGE SCALE GENOMIC DNA]</scope>
    <source>
        <strain evidence="2">93-210</strain>
    </source>
</reference>
<keyword evidence="2" id="KW-1185">Reference proteome</keyword>
<reference evidence="2" key="1">
    <citation type="journal article" date="2018" name="BMC Genomics">
        <title>Genomic insights into host adaptation between the wheat stripe rust pathogen (Puccinia striiformis f. sp. tritici) and the barley stripe rust pathogen (Puccinia striiformis f. sp. hordei).</title>
        <authorList>
            <person name="Xia C."/>
            <person name="Wang M."/>
            <person name="Yin C."/>
            <person name="Cornejo O.E."/>
            <person name="Hulbert S.H."/>
            <person name="Chen X."/>
        </authorList>
    </citation>
    <scope>NUCLEOTIDE SEQUENCE [LARGE SCALE GENOMIC DNA]</scope>
    <source>
        <strain evidence="2">93-210</strain>
    </source>
</reference>
<evidence type="ECO:0000313" key="2">
    <source>
        <dbReference type="Proteomes" id="UP001060170"/>
    </source>
</evidence>
<evidence type="ECO:0000313" key="1">
    <source>
        <dbReference type="EMBL" id="KAI7954531.1"/>
    </source>
</evidence>
<sequence>MNGDVCKGTSYHILQLQASTPFASHDIMGMVIPLGLAKLAFYSFTLWNSFKALKVPKQRRKIPRPAINRTCSEISTANSNDSLSAAQKTRRTRIKEMTKVCLVWVVWTHSKRLLDWIAWAIPWYDEFNLVFLVWLTVMGPSAADTVFRHTIQRIATPYEKSFDSILGTTHDALQVIMYLITRGPKSLHLKWQRWKARQFNKSLLSTNNTATVPPTRLPIPHPYQSQFQHSKLQQKPSSERAGLGPVSSSSANSTYLLVPEKKRTLSRTLSAGYKRAVSTSRPKPFLGDPGLFSTRSVSVNRAVYPFRSTQGLSALPSSSFGTSIENQPLRLSLMTKNMKQSPQGSLKQVNDQEDEINSIIIHDESLISAHEPSPIPIDPIYGPPVRVTRQKRSRNTNDELDALALRQAKKALRSSSTKRPTKTSPAKHKKAPVKPAAPLEPQPTHSHIQASAPMVQRRLHHPDEPLPLPNSLPNAQDKPEGLLDLLNTEHQEIREQALYSVRSLTSTDRLPSLDRSTGRLASRFPPTSSITQNGATSSSTTILDSHTKTISSKTPKVKPSLRNRSLSGKPVGQSDIVAEQQKVMMAVKKSNLLHSSPIRPSSNSSPKRHSQKRSPQKQYPQNHSPNKFSPRNSASHVSVNPTSISSHSDQNSYHHVQLDGISGQSHQFIADPFPKLDHHDPKHDLIAPIPGQDQIDDQQSLNPPKPAGELDLIDFNPVPQQRDQMPPPRNINCNPIPSHSDLNTSNSVIRSDHASYSAQNSHLRHDYHEGMAESSQPFIMDHIATSDDHDVKLILTGSVHDQLINQQDINPTQTSQKPDTIGDNLIPYQSHPIYPPQNPNLMTPSLDPELENPSYEDPHDQCHLPLPTSH</sequence>
<name>A0ACC0EKT4_9BASI</name>
<protein>
    <submittedName>
        <fullName evidence="1">Uncharacterized protein</fullName>
    </submittedName>
</protein>
<comment type="caution">
    <text evidence="1">The sequence shown here is derived from an EMBL/GenBank/DDBJ whole genome shotgun (WGS) entry which is preliminary data.</text>
</comment>
<dbReference type="Proteomes" id="UP001060170">
    <property type="component" value="Chromosome 5"/>
</dbReference>
<reference evidence="1 2" key="3">
    <citation type="journal article" date="2022" name="Microbiol. Spectr.">
        <title>Folding features and dynamics of 3D genome architecture in plant fungal pathogens.</title>
        <authorList>
            <person name="Xia C."/>
        </authorList>
    </citation>
    <scope>NUCLEOTIDE SEQUENCE [LARGE SCALE GENOMIC DNA]</scope>
    <source>
        <strain evidence="1 2">93-210</strain>
    </source>
</reference>